<feature type="transmembrane region" description="Helical" evidence="1">
    <location>
        <begin position="81"/>
        <end position="99"/>
    </location>
</feature>
<protein>
    <submittedName>
        <fullName evidence="2">Uncharacterized protein</fullName>
    </submittedName>
</protein>
<reference evidence="2 3" key="1">
    <citation type="submission" date="2020-05" db="EMBL/GenBank/DDBJ databases">
        <title>Distinct polysaccharide utilization as determinants for interspecies competition between intestinal Prevotella spp.</title>
        <authorList>
            <person name="Galvez E.J.C."/>
            <person name="Iljazovic A."/>
            <person name="Strowig T."/>
        </authorList>
    </citation>
    <scope>NUCLEOTIDE SEQUENCE [LARGE SCALE GENOMIC DNA]</scope>
    <source>
        <strain evidence="2 3">PROD</strain>
    </source>
</reference>
<evidence type="ECO:0000256" key="1">
    <source>
        <dbReference type="SAM" id="Phobius"/>
    </source>
</evidence>
<dbReference type="RefSeq" id="WP_172174030.1">
    <property type="nucleotide sequence ID" value="NZ_CASGIA010000013.1"/>
</dbReference>
<keyword evidence="3" id="KW-1185">Reference proteome</keyword>
<feature type="transmembrane region" description="Helical" evidence="1">
    <location>
        <begin position="324"/>
        <end position="346"/>
    </location>
</feature>
<keyword evidence="1" id="KW-0472">Membrane</keyword>
<organism evidence="2 3">
    <name type="scientific">Xylanibacter rodentium</name>
    <dbReference type="NCBI Taxonomy" id="2736289"/>
    <lineage>
        <taxon>Bacteria</taxon>
        <taxon>Pseudomonadati</taxon>
        <taxon>Bacteroidota</taxon>
        <taxon>Bacteroidia</taxon>
        <taxon>Bacteroidales</taxon>
        <taxon>Prevotellaceae</taxon>
        <taxon>Xylanibacter</taxon>
    </lineage>
</organism>
<dbReference type="GeneID" id="82158170"/>
<sequence>MEQKNYLKVFCAAAFIAFAAVSCWATVESLHLLLSAKDSNIPVIFVWIITVGFFFIASWGSKMIVDSLNSHVYTENPGLKLLGGIFIMVIFWLIMSMPTNTHTFFYKDTIKDVAIRDLEKTNDYLRTLETDEIAMATIEHDWSVFETEVWGIYQEICNEVRNPARPGIAEYVENLMKKLDGKFGVEVGRVQPKTNNVKGWNEVLEVYRISIANLLERKKPEYIRRFIVITPEVKKKIQLHRKNISKVLGDIHKMSSINDQVMVNASTVLSESYGLINQYSDHLKFKDNDQQVYAGNTLSKTERMLSVWDVWMDFFDGKIARGKFVFWMIISILIDAAGFIFFDMAFKKEE</sequence>
<dbReference type="EMBL" id="JABKKE010000017">
    <property type="protein sequence ID" value="NPE14719.1"/>
    <property type="molecule type" value="Genomic_DNA"/>
</dbReference>
<name>A0ABX2AW66_9BACT</name>
<accession>A0ABX2AW66</accession>
<evidence type="ECO:0000313" key="2">
    <source>
        <dbReference type="EMBL" id="NPE14719.1"/>
    </source>
</evidence>
<gene>
    <name evidence="2" type="ORF">HPS55_10375</name>
</gene>
<dbReference type="PROSITE" id="PS51257">
    <property type="entry name" value="PROKAR_LIPOPROTEIN"/>
    <property type="match status" value="1"/>
</dbReference>
<comment type="caution">
    <text evidence="2">The sequence shown here is derived from an EMBL/GenBank/DDBJ whole genome shotgun (WGS) entry which is preliminary data.</text>
</comment>
<keyword evidence="1" id="KW-0812">Transmembrane</keyword>
<keyword evidence="1" id="KW-1133">Transmembrane helix</keyword>
<feature type="transmembrane region" description="Helical" evidence="1">
    <location>
        <begin position="41"/>
        <end position="60"/>
    </location>
</feature>
<proteinExistence type="predicted"/>
<dbReference type="Proteomes" id="UP001193734">
    <property type="component" value="Unassembled WGS sequence"/>
</dbReference>
<evidence type="ECO:0000313" key="3">
    <source>
        <dbReference type="Proteomes" id="UP001193734"/>
    </source>
</evidence>